<name>A0AC58T3M4_TOBAC</name>
<sequence>MGIIGIRNYYGMWRHINFEHPATFDTLAMDPEKEEEIIDDLSSLLLARERTIIPRFEAFKVLAKNYLRIEHLLEEVDVSPCDVAENLMPKKSSAMPEICLENLIQVLKNAKKKASLNSQKNKNFSTILVKTCARLRRFEAFKVLAKNYLRIEHLLEEVDVSPCDVAENLMPKNSSAMSEICLENLIQVLKNAKKKASLNSQKNKNFSTILVKTCGRLISVFEGCFHV</sequence>
<reference evidence="1" key="1">
    <citation type="journal article" date="2014" name="Nat. Commun.">
        <title>The tobacco genome sequence and its comparison with those of tomato and potato.</title>
        <authorList>
            <person name="Sierro N."/>
            <person name="Battey J.N."/>
            <person name="Ouadi S."/>
            <person name="Bakaher N."/>
            <person name="Bovet L."/>
            <person name="Willig A."/>
            <person name="Goepfert S."/>
            <person name="Peitsch M.C."/>
            <person name="Ivanov N.V."/>
        </authorList>
    </citation>
    <scope>NUCLEOTIDE SEQUENCE [LARGE SCALE GENOMIC DNA]</scope>
</reference>
<proteinExistence type="predicted"/>
<protein>
    <submittedName>
        <fullName evidence="2">AAA-ATPase At3g28610-like</fullName>
    </submittedName>
</protein>
<reference evidence="2" key="2">
    <citation type="submission" date="2025-08" db="UniProtKB">
        <authorList>
            <consortium name="RefSeq"/>
        </authorList>
    </citation>
    <scope>IDENTIFICATION</scope>
    <source>
        <tissue evidence="2">Leaf</tissue>
    </source>
</reference>
<evidence type="ECO:0000313" key="1">
    <source>
        <dbReference type="Proteomes" id="UP000790787"/>
    </source>
</evidence>
<dbReference type="RefSeq" id="XP_075091829.1">
    <property type="nucleotide sequence ID" value="XM_075235728.1"/>
</dbReference>
<keyword evidence="1" id="KW-1185">Reference proteome</keyword>
<accession>A0AC58T3M4</accession>
<dbReference type="Proteomes" id="UP000790787">
    <property type="component" value="Chromosome 17"/>
</dbReference>
<organism evidence="1 2">
    <name type="scientific">Nicotiana tabacum</name>
    <name type="common">Common tobacco</name>
    <dbReference type="NCBI Taxonomy" id="4097"/>
    <lineage>
        <taxon>Eukaryota</taxon>
        <taxon>Viridiplantae</taxon>
        <taxon>Streptophyta</taxon>
        <taxon>Embryophyta</taxon>
        <taxon>Tracheophyta</taxon>
        <taxon>Spermatophyta</taxon>
        <taxon>Magnoliopsida</taxon>
        <taxon>eudicotyledons</taxon>
        <taxon>Gunneridae</taxon>
        <taxon>Pentapetalae</taxon>
        <taxon>asterids</taxon>
        <taxon>lamiids</taxon>
        <taxon>Solanales</taxon>
        <taxon>Solanaceae</taxon>
        <taxon>Nicotianoideae</taxon>
        <taxon>Nicotianeae</taxon>
        <taxon>Nicotiana</taxon>
    </lineage>
</organism>
<gene>
    <name evidence="2" type="primary">LOC142171984</name>
</gene>
<evidence type="ECO:0000313" key="2">
    <source>
        <dbReference type="RefSeq" id="XP_075091829.1"/>
    </source>
</evidence>